<dbReference type="SUPFAM" id="SSF52833">
    <property type="entry name" value="Thioredoxin-like"/>
    <property type="match status" value="1"/>
</dbReference>
<comment type="similarity">
    <text evidence="1 5">Belongs to the glutathione peroxidase family.</text>
</comment>
<name>A0AAD0TSZ0_9BACT</name>
<reference evidence="6 7" key="1">
    <citation type="submission" date="2018-10" db="EMBL/GenBank/DDBJ databases">
        <title>Complete genome sequences of Arcobacter cryaerophilus strains ATCC 43158 and ATCC 49615.</title>
        <authorList>
            <person name="Miller W.G."/>
            <person name="Yee E."/>
            <person name="Bono J.L."/>
        </authorList>
    </citation>
    <scope>NUCLEOTIDE SEQUENCE [LARGE SCALE GENOMIC DNA]</scope>
    <source>
        <strain evidence="6 7">ATCC 43158</strain>
    </source>
</reference>
<dbReference type="PROSITE" id="PS51355">
    <property type="entry name" value="GLUTATHIONE_PEROXID_3"/>
    <property type="match status" value="1"/>
</dbReference>
<dbReference type="GO" id="GO:0034599">
    <property type="term" value="P:cellular response to oxidative stress"/>
    <property type="evidence" value="ECO:0007669"/>
    <property type="project" value="TreeGrafter"/>
</dbReference>
<evidence type="ECO:0000256" key="1">
    <source>
        <dbReference type="ARBA" id="ARBA00006926"/>
    </source>
</evidence>
<dbReference type="PANTHER" id="PTHR11592:SF78">
    <property type="entry name" value="GLUTATHIONE PEROXIDASE"/>
    <property type="match status" value="1"/>
</dbReference>
<dbReference type="Pfam" id="PF00255">
    <property type="entry name" value="GSHPx"/>
    <property type="match status" value="1"/>
</dbReference>
<dbReference type="KEGG" id="acre:ACRYA_0477"/>
<dbReference type="PIRSF" id="PIRSF000303">
    <property type="entry name" value="Glutathion_perox"/>
    <property type="match status" value="1"/>
</dbReference>
<dbReference type="PANTHER" id="PTHR11592">
    <property type="entry name" value="GLUTATHIONE PEROXIDASE"/>
    <property type="match status" value="1"/>
</dbReference>
<evidence type="ECO:0000256" key="2">
    <source>
        <dbReference type="ARBA" id="ARBA00022559"/>
    </source>
</evidence>
<evidence type="ECO:0000256" key="5">
    <source>
        <dbReference type="RuleBase" id="RU000499"/>
    </source>
</evidence>
<dbReference type="Proteomes" id="UP000273809">
    <property type="component" value="Chromosome"/>
</dbReference>
<dbReference type="FunFam" id="3.40.30.10:FF:000010">
    <property type="entry name" value="Glutathione peroxidase"/>
    <property type="match status" value="1"/>
</dbReference>
<dbReference type="Gene3D" id="3.40.30.10">
    <property type="entry name" value="Glutaredoxin"/>
    <property type="match status" value="1"/>
</dbReference>
<dbReference type="InterPro" id="IPR029759">
    <property type="entry name" value="GPX_AS"/>
</dbReference>
<dbReference type="CDD" id="cd00340">
    <property type="entry name" value="GSH_Peroxidase"/>
    <property type="match status" value="1"/>
</dbReference>
<sequence>MRFILGLFLFITTLLGEQSMNIYDIEVKDIDGKLFTMKKYENRVILIVNVASKCGFTNQYEGLEELNEKYFNKGLSVLGFPCNQFLSQEPGTEENIKEFCSLTYGVKFDMFSKIDVNGENTHPLYKYLKENSKGVLGTEAIKWNFTKFLVDKNGNVVKRYAPSTKPSEIEKDILDLL</sequence>
<dbReference type="EMBL" id="CP032823">
    <property type="protein sequence ID" value="AYJ79625.1"/>
    <property type="molecule type" value="Genomic_DNA"/>
</dbReference>
<proteinExistence type="inferred from homology"/>
<feature type="active site" evidence="4">
    <location>
        <position position="54"/>
    </location>
</feature>
<protein>
    <recommendedName>
        <fullName evidence="5">Glutathione peroxidase</fullName>
    </recommendedName>
</protein>
<evidence type="ECO:0000256" key="3">
    <source>
        <dbReference type="ARBA" id="ARBA00023002"/>
    </source>
</evidence>
<evidence type="ECO:0000256" key="4">
    <source>
        <dbReference type="PIRSR" id="PIRSR000303-1"/>
    </source>
</evidence>
<dbReference type="PROSITE" id="PS00763">
    <property type="entry name" value="GLUTATHIONE_PEROXID_2"/>
    <property type="match status" value="1"/>
</dbReference>
<dbReference type="InterPro" id="IPR000889">
    <property type="entry name" value="Glutathione_peroxidase"/>
</dbReference>
<accession>A0AAD0TSZ0</accession>
<evidence type="ECO:0000313" key="6">
    <source>
        <dbReference type="EMBL" id="AYJ79625.1"/>
    </source>
</evidence>
<dbReference type="PROSITE" id="PS00460">
    <property type="entry name" value="GLUTATHIONE_PEROXID_1"/>
    <property type="match status" value="1"/>
</dbReference>
<evidence type="ECO:0000313" key="7">
    <source>
        <dbReference type="Proteomes" id="UP000273809"/>
    </source>
</evidence>
<dbReference type="AlphaFoldDB" id="A0AAD0TSZ0"/>
<gene>
    <name evidence="6" type="ORF">ACRYA_0477</name>
</gene>
<dbReference type="InterPro" id="IPR036249">
    <property type="entry name" value="Thioredoxin-like_sf"/>
</dbReference>
<dbReference type="InterPro" id="IPR029760">
    <property type="entry name" value="GPX_CS"/>
</dbReference>
<organism evidence="6 7">
    <name type="scientific">Aliarcobacter cryaerophilus ATCC 43158</name>
    <dbReference type="NCBI Taxonomy" id="1032070"/>
    <lineage>
        <taxon>Bacteria</taxon>
        <taxon>Pseudomonadati</taxon>
        <taxon>Campylobacterota</taxon>
        <taxon>Epsilonproteobacteria</taxon>
        <taxon>Campylobacterales</taxon>
        <taxon>Arcobacteraceae</taxon>
        <taxon>Aliarcobacter</taxon>
    </lineage>
</organism>
<dbReference type="GO" id="GO:0004601">
    <property type="term" value="F:peroxidase activity"/>
    <property type="evidence" value="ECO:0007669"/>
    <property type="project" value="UniProtKB-KW"/>
</dbReference>
<keyword evidence="2 5" id="KW-0575">Peroxidase</keyword>
<keyword evidence="3 5" id="KW-0560">Oxidoreductase</keyword>
<dbReference type="PRINTS" id="PR01011">
    <property type="entry name" value="GLUTPROXDASE"/>
</dbReference>